<proteinExistence type="predicted"/>
<dbReference type="SUPFAM" id="SSF51182">
    <property type="entry name" value="RmlC-like cupins"/>
    <property type="match status" value="1"/>
</dbReference>
<dbReference type="InterPro" id="IPR011051">
    <property type="entry name" value="RmlC_Cupin_sf"/>
</dbReference>
<evidence type="ECO:0000313" key="2">
    <source>
        <dbReference type="EMBL" id="QPP08139.1"/>
    </source>
</evidence>
<accession>A0A7T1WT22</accession>
<reference evidence="3" key="1">
    <citation type="submission" date="2020-02" db="EMBL/GenBank/DDBJ databases">
        <title>Streptomyces sp. ASO4wet.</title>
        <authorList>
            <person name="Risdian C."/>
            <person name="Landwehr W."/>
            <person name="Schupp P."/>
            <person name="Wink J."/>
        </authorList>
    </citation>
    <scope>NUCLEOTIDE SEQUENCE [LARGE SCALE GENOMIC DNA]</scope>
    <source>
        <strain evidence="3">ASO4wet</strain>
    </source>
</reference>
<organism evidence="2 3">
    <name type="scientific">Streptomyces bathyalis</name>
    <dbReference type="NCBI Taxonomy" id="2710756"/>
    <lineage>
        <taxon>Bacteria</taxon>
        <taxon>Bacillati</taxon>
        <taxon>Actinomycetota</taxon>
        <taxon>Actinomycetes</taxon>
        <taxon>Kitasatosporales</taxon>
        <taxon>Streptomycetaceae</taxon>
        <taxon>Streptomyces</taxon>
    </lineage>
</organism>
<gene>
    <name evidence="2" type="ORF">G4Z16_18985</name>
</gene>
<evidence type="ECO:0000259" key="1">
    <source>
        <dbReference type="Pfam" id="PF12973"/>
    </source>
</evidence>
<evidence type="ECO:0000313" key="3">
    <source>
        <dbReference type="Proteomes" id="UP000595046"/>
    </source>
</evidence>
<dbReference type="EMBL" id="CP048882">
    <property type="protein sequence ID" value="QPP08139.1"/>
    <property type="molecule type" value="Genomic_DNA"/>
</dbReference>
<keyword evidence="3" id="KW-1185">Reference proteome</keyword>
<sequence>MSVTEQSEPAYLATERRLDRVRDEFALQEGYVGSSEDVSPWVPFVENVWIRHLTFDIRNNSAANVLWVESGGTLGRHRHRGPVSGYVIEGSWRYLEYDWIAGPGDFVRESPGRCHTLVSDEGMKTMFWLNGALEFLDEDDHIMETVDVFWFIDHYKSHCKAKGLPVNERLFL</sequence>
<dbReference type="InterPro" id="IPR014710">
    <property type="entry name" value="RmlC-like_jellyroll"/>
</dbReference>
<dbReference type="CDD" id="cd20302">
    <property type="entry name" value="cupin_DAD"/>
    <property type="match status" value="1"/>
</dbReference>
<feature type="domain" description="ChrR-like cupin" evidence="1">
    <location>
        <begin position="37"/>
        <end position="133"/>
    </location>
</feature>
<protein>
    <submittedName>
        <fullName evidence="2">tRNA modification GTPase</fullName>
    </submittedName>
</protein>
<dbReference type="Pfam" id="PF12973">
    <property type="entry name" value="Cupin_7"/>
    <property type="match status" value="1"/>
</dbReference>
<dbReference type="KEGG" id="sbat:G4Z16_18985"/>
<dbReference type="InterPro" id="IPR025979">
    <property type="entry name" value="ChrR-like_cupin_dom"/>
</dbReference>
<dbReference type="RefSeq" id="WP_197351933.1">
    <property type="nucleotide sequence ID" value="NZ_CP048882.1"/>
</dbReference>
<dbReference type="Gene3D" id="2.60.120.10">
    <property type="entry name" value="Jelly Rolls"/>
    <property type="match status" value="1"/>
</dbReference>
<dbReference type="AlphaFoldDB" id="A0A7T1WT22"/>
<dbReference type="Proteomes" id="UP000595046">
    <property type="component" value="Chromosome"/>
</dbReference>
<name>A0A7T1WT22_9ACTN</name>